<dbReference type="RefSeq" id="WP_161760543.1">
    <property type="nucleotide sequence ID" value="NZ_JAAATX020000001.1"/>
</dbReference>
<accession>A0ABS6IYF9</accession>
<evidence type="ECO:0000313" key="2">
    <source>
        <dbReference type="Proteomes" id="UP000731907"/>
    </source>
</evidence>
<proteinExistence type="predicted"/>
<comment type="caution">
    <text evidence="1">The sequence shown here is derived from an EMBL/GenBank/DDBJ whole genome shotgun (WGS) entry which is preliminary data.</text>
</comment>
<gene>
    <name evidence="1" type="ORF">GU927_001685</name>
</gene>
<organism evidence="1 2">
    <name type="scientific">Paragemmobacter amnigenus</name>
    <dbReference type="NCBI Taxonomy" id="2852097"/>
    <lineage>
        <taxon>Bacteria</taxon>
        <taxon>Pseudomonadati</taxon>
        <taxon>Pseudomonadota</taxon>
        <taxon>Alphaproteobacteria</taxon>
        <taxon>Rhodobacterales</taxon>
        <taxon>Paracoccaceae</taxon>
        <taxon>Paragemmobacter</taxon>
    </lineage>
</organism>
<sequence length="58" mass="6045">MRPIDLLQVQLALAFGALEMQRRMGGAAWQVALWSMPGAALPGAGSGGRPAGRRKGRG</sequence>
<reference evidence="1 2" key="1">
    <citation type="submission" date="2021-06" db="EMBL/GenBank/DDBJ databases">
        <title>Rhodobacteraceae bacterium strain HSP-20.</title>
        <authorList>
            <person name="Chen W.-M."/>
        </authorList>
    </citation>
    <scope>NUCLEOTIDE SEQUENCE [LARGE SCALE GENOMIC DNA]</scope>
    <source>
        <strain evidence="1 2">HSP-20</strain>
    </source>
</reference>
<dbReference type="Proteomes" id="UP000731907">
    <property type="component" value="Unassembled WGS sequence"/>
</dbReference>
<keyword evidence="2" id="KW-1185">Reference proteome</keyword>
<evidence type="ECO:0000313" key="1">
    <source>
        <dbReference type="EMBL" id="MBU9696548.1"/>
    </source>
</evidence>
<dbReference type="EMBL" id="JAAATX020000001">
    <property type="protein sequence ID" value="MBU9696548.1"/>
    <property type="molecule type" value="Genomic_DNA"/>
</dbReference>
<name>A0ABS6IYF9_9RHOB</name>
<protein>
    <submittedName>
        <fullName evidence="1">Uncharacterized protein</fullName>
    </submittedName>
</protein>